<keyword evidence="3 7" id="KW-0732">Signal</keyword>
<evidence type="ECO:0000256" key="1">
    <source>
        <dbReference type="ARBA" id="ARBA00005791"/>
    </source>
</evidence>
<feature type="signal peptide" evidence="7">
    <location>
        <begin position="1"/>
        <end position="36"/>
    </location>
</feature>
<dbReference type="Gene3D" id="3.40.30.10">
    <property type="entry name" value="Glutaredoxin"/>
    <property type="match status" value="2"/>
</dbReference>
<dbReference type="CDD" id="cd03019">
    <property type="entry name" value="DsbA_DsbA"/>
    <property type="match status" value="1"/>
</dbReference>
<keyword evidence="4" id="KW-1015">Disulfide bond</keyword>
<dbReference type="InterPro" id="IPR001853">
    <property type="entry name" value="DSBA-like_thioredoxin_dom"/>
</dbReference>
<evidence type="ECO:0000256" key="5">
    <source>
        <dbReference type="ARBA" id="ARBA00023284"/>
    </source>
</evidence>
<evidence type="ECO:0000256" key="6">
    <source>
        <dbReference type="SAM" id="MobiDB-lite"/>
    </source>
</evidence>
<dbReference type="RefSeq" id="WP_380547551.1">
    <property type="nucleotide sequence ID" value="NZ_JBHEZY010000001.1"/>
</dbReference>
<feature type="chain" id="PRO_5046084128" description="Thiol:disulfide interchange protein DsbA" evidence="7">
    <location>
        <begin position="37"/>
        <end position="247"/>
    </location>
</feature>
<dbReference type="PANTHER" id="PTHR35891:SF3">
    <property type="entry name" value="THIOL:DISULFIDE INTERCHANGE PROTEIN DSBL"/>
    <property type="match status" value="1"/>
</dbReference>
<evidence type="ECO:0000313" key="10">
    <source>
        <dbReference type="Proteomes" id="UP001592530"/>
    </source>
</evidence>
<organism evidence="9 10">
    <name type="scientific">Streptacidiphilus alkalitolerans</name>
    <dbReference type="NCBI Taxonomy" id="3342712"/>
    <lineage>
        <taxon>Bacteria</taxon>
        <taxon>Bacillati</taxon>
        <taxon>Actinomycetota</taxon>
        <taxon>Actinomycetes</taxon>
        <taxon>Kitasatosporales</taxon>
        <taxon>Streptomycetaceae</taxon>
        <taxon>Streptacidiphilus</taxon>
    </lineage>
</organism>
<dbReference type="EMBL" id="JBHEZY010000001">
    <property type="protein sequence ID" value="MFC1429189.1"/>
    <property type="molecule type" value="Genomic_DNA"/>
</dbReference>
<dbReference type="SUPFAM" id="SSF52833">
    <property type="entry name" value="Thioredoxin-like"/>
    <property type="match status" value="1"/>
</dbReference>
<keyword evidence="5" id="KW-0676">Redox-active center</keyword>
<dbReference type="Pfam" id="PF01323">
    <property type="entry name" value="DSBA"/>
    <property type="match status" value="1"/>
</dbReference>
<gene>
    <name evidence="9" type="ORF">ACEZDB_00745</name>
</gene>
<dbReference type="InterPro" id="IPR050824">
    <property type="entry name" value="Thiol_disulfide_DsbA"/>
</dbReference>
<dbReference type="PANTHER" id="PTHR35891">
    <property type="entry name" value="THIOL:DISULFIDE INTERCHANGE PROTEIN DSBA"/>
    <property type="match status" value="1"/>
</dbReference>
<evidence type="ECO:0000256" key="3">
    <source>
        <dbReference type="ARBA" id="ARBA00022729"/>
    </source>
</evidence>
<evidence type="ECO:0000256" key="7">
    <source>
        <dbReference type="SAM" id="SignalP"/>
    </source>
</evidence>
<dbReference type="Proteomes" id="UP001592530">
    <property type="component" value="Unassembled WGS sequence"/>
</dbReference>
<dbReference type="InterPro" id="IPR036249">
    <property type="entry name" value="Thioredoxin-like_sf"/>
</dbReference>
<comment type="similarity">
    <text evidence="1">Belongs to the thioredoxin family. DsbA subfamily.</text>
</comment>
<evidence type="ECO:0000256" key="2">
    <source>
        <dbReference type="ARBA" id="ARBA00013831"/>
    </source>
</evidence>
<sequence length="247" mass="27174">MTTLKTATAPRSLVRALAALGLAASLVGLQAPGGSAAETPQAGVQYQRIAHPVTASPREVVEVFWYDCPHSYQLAQPLRDWAARQNPPVTVRHIPAAWADQPEEMAYARLYYTLDRLGLADKLEHEVFHAVRDQHWDLTQPDALNSWAEQEGIDQQQLTDAWNSPEVQRETQDAPALREHYDVHEMPSVVVGGTYRTSPFMVSDGVAGTVPVVDYLLKRSTADAAAHAAAHRPAHPSARPAVRPRKS</sequence>
<evidence type="ECO:0000256" key="4">
    <source>
        <dbReference type="ARBA" id="ARBA00023157"/>
    </source>
</evidence>
<accession>A0ABV6WT93</accession>
<protein>
    <recommendedName>
        <fullName evidence="2">Thiol:disulfide interchange protein DsbA</fullName>
    </recommendedName>
</protein>
<reference evidence="9 10" key="1">
    <citation type="submission" date="2024-09" db="EMBL/GenBank/DDBJ databases">
        <authorList>
            <person name="Lee S.D."/>
        </authorList>
    </citation>
    <scope>NUCLEOTIDE SEQUENCE [LARGE SCALE GENOMIC DNA]</scope>
    <source>
        <strain evidence="9 10">N1-3</strain>
    </source>
</reference>
<proteinExistence type="inferred from homology"/>
<comment type="caution">
    <text evidence="9">The sequence shown here is derived from an EMBL/GenBank/DDBJ whole genome shotgun (WGS) entry which is preliminary data.</text>
</comment>
<feature type="region of interest" description="Disordered" evidence="6">
    <location>
        <begin position="226"/>
        <end position="247"/>
    </location>
</feature>
<evidence type="ECO:0000313" key="9">
    <source>
        <dbReference type="EMBL" id="MFC1429189.1"/>
    </source>
</evidence>
<feature type="domain" description="DSBA-like thioredoxin" evidence="8">
    <location>
        <begin position="60"/>
        <end position="194"/>
    </location>
</feature>
<dbReference type="InterPro" id="IPR023205">
    <property type="entry name" value="DsbA/DsbL"/>
</dbReference>
<evidence type="ECO:0000259" key="8">
    <source>
        <dbReference type="Pfam" id="PF01323"/>
    </source>
</evidence>
<name>A0ABV6WT93_9ACTN</name>